<dbReference type="SUPFAM" id="SSF53448">
    <property type="entry name" value="Nucleotide-diphospho-sugar transferases"/>
    <property type="match status" value="1"/>
</dbReference>
<feature type="signal peptide" evidence="5">
    <location>
        <begin position="1"/>
        <end position="22"/>
    </location>
</feature>
<evidence type="ECO:0000313" key="7">
    <source>
        <dbReference type="Proteomes" id="UP000789595"/>
    </source>
</evidence>
<evidence type="ECO:0000256" key="4">
    <source>
        <dbReference type="ARBA" id="ARBA00022723"/>
    </source>
</evidence>
<dbReference type="GO" id="GO:0016757">
    <property type="term" value="F:glycosyltransferase activity"/>
    <property type="evidence" value="ECO:0007669"/>
    <property type="project" value="UniProtKB-KW"/>
</dbReference>
<dbReference type="PANTHER" id="PTHR13778:SF47">
    <property type="entry name" value="LIPOPOLYSACCHARIDE 1,3-GALACTOSYLTRANSFERASE"/>
    <property type="match status" value="1"/>
</dbReference>
<keyword evidence="7" id="KW-1185">Reference proteome</keyword>
<dbReference type="GO" id="GO:0046872">
    <property type="term" value="F:metal ion binding"/>
    <property type="evidence" value="ECO:0007669"/>
    <property type="project" value="UniProtKB-KW"/>
</dbReference>
<evidence type="ECO:0000256" key="1">
    <source>
        <dbReference type="ARBA" id="ARBA00006351"/>
    </source>
</evidence>
<dbReference type="EMBL" id="CAKKNE010000005">
    <property type="protein sequence ID" value="CAH0376615.1"/>
    <property type="molecule type" value="Genomic_DNA"/>
</dbReference>
<feature type="chain" id="PRO_5035260737" description="Hexosyltransferase" evidence="5">
    <location>
        <begin position="23"/>
        <end position="463"/>
    </location>
</feature>
<keyword evidence="3" id="KW-0808">Transferase</keyword>
<evidence type="ECO:0000256" key="3">
    <source>
        <dbReference type="ARBA" id="ARBA00022679"/>
    </source>
</evidence>
<dbReference type="PANTHER" id="PTHR13778">
    <property type="entry name" value="GLYCOSYLTRANSFERASE 8 DOMAIN-CONTAINING PROTEIN"/>
    <property type="match status" value="1"/>
</dbReference>
<accession>A0A8J2X2W8</accession>
<dbReference type="InterPro" id="IPR029044">
    <property type="entry name" value="Nucleotide-diphossugar_trans"/>
</dbReference>
<evidence type="ECO:0000313" key="6">
    <source>
        <dbReference type="EMBL" id="CAH0376615.1"/>
    </source>
</evidence>
<sequence length="463" mass="51082">MRRRRGRSGRMRAALCIVLAAAQPPESVLRKRVAAEYVYVYENGGGQRTNGPPDKWPGQCKAPWLMTEELAVCCAGRCAEFCHEPCTGIGGFHVSNPPSLFDGCCANHVVESGRVCGESEPPCYTTAPLTKEAKTSTIAHVAIAAGRTHALGLVAAARSVVDASAEPKNLRLYLATDLVEGSRARSVLEQSLKCALPNVRYELALVDASILARHSDVVAKVLGHDRKEPMSETSRRLRSSPVNYARFFLEELFPSLSGKKVAYLDPDVSVFGDVAHLIDEAFTGEAVLSEHDRKARRTEKRPRPALAATTKTKHNRILSAFYQSRHNEERKIAEFNAGVAVYDLAEWKRQKLTREVEAWIRASFEGNSTLSDHPTQTPLTLAVASNYYPIDVSWNCPIHGGRSGTAMHADPVCLSRPKIRHFTGTRKPWYPLGRLRFLWLPHVRPLRSCLVDLSNLTGGGPIL</sequence>
<protein>
    <recommendedName>
        <fullName evidence="8">Hexosyltransferase</fullName>
    </recommendedName>
</protein>
<keyword evidence="2" id="KW-0328">Glycosyltransferase</keyword>
<keyword evidence="4" id="KW-0479">Metal-binding</keyword>
<dbReference type="Gene3D" id="3.90.550.10">
    <property type="entry name" value="Spore Coat Polysaccharide Biosynthesis Protein SpsA, Chain A"/>
    <property type="match status" value="1"/>
</dbReference>
<dbReference type="GO" id="GO:0005794">
    <property type="term" value="C:Golgi apparatus"/>
    <property type="evidence" value="ECO:0007669"/>
    <property type="project" value="TreeGrafter"/>
</dbReference>
<comment type="caution">
    <text evidence="6">The sequence shown here is derived from an EMBL/GenBank/DDBJ whole genome shotgun (WGS) entry which is preliminary data.</text>
</comment>
<dbReference type="OrthoDB" id="411524at2759"/>
<gene>
    <name evidence="6" type="ORF">PECAL_5P12170</name>
</gene>
<comment type="similarity">
    <text evidence="1">Belongs to the glycosyltransferase 8 family.</text>
</comment>
<dbReference type="Pfam" id="PF01501">
    <property type="entry name" value="Glyco_transf_8"/>
    <property type="match status" value="1"/>
</dbReference>
<organism evidence="6 7">
    <name type="scientific">Pelagomonas calceolata</name>
    <dbReference type="NCBI Taxonomy" id="35677"/>
    <lineage>
        <taxon>Eukaryota</taxon>
        <taxon>Sar</taxon>
        <taxon>Stramenopiles</taxon>
        <taxon>Ochrophyta</taxon>
        <taxon>Pelagophyceae</taxon>
        <taxon>Pelagomonadales</taxon>
        <taxon>Pelagomonadaceae</taxon>
        <taxon>Pelagomonas</taxon>
    </lineage>
</organism>
<name>A0A8J2X2W8_9STRA</name>
<keyword evidence="5" id="KW-0732">Signal</keyword>
<dbReference type="InterPro" id="IPR002495">
    <property type="entry name" value="Glyco_trans_8"/>
</dbReference>
<evidence type="ECO:0000256" key="2">
    <source>
        <dbReference type="ARBA" id="ARBA00022676"/>
    </source>
</evidence>
<evidence type="ECO:0000256" key="5">
    <source>
        <dbReference type="SAM" id="SignalP"/>
    </source>
</evidence>
<dbReference type="AlphaFoldDB" id="A0A8J2X2W8"/>
<proteinExistence type="inferred from homology"/>
<reference evidence="6" key="1">
    <citation type="submission" date="2021-11" db="EMBL/GenBank/DDBJ databases">
        <authorList>
            <consortium name="Genoscope - CEA"/>
            <person name="William W."/>
        </authorList>
    </citation>
    <scope>NUCLEOTIDE SEQUENCE</scope>
</reference>
<evidence type="ECO:0008006" key="8">
    <source>
        <dbReference type="Google" id="ProtNLM"/>
    </source>
</evidence>
<dbReference type="Proteomes" id="UP000789595">
    <property type="component" value="Unassembled WGS sequence"/>
</dbReference>
<dbReference type="InterPro" id="IPR050748">
    <property type="entry name" value="Glycosyltrans_8_dom-fam"/>
</dbReference>